<feature type="region of interest" description="Disordered" evidence="1">
    <location>
        <begin position="1"/>
        <end position="32"/>
    </location>
</feature>
<evidence type="ECO:0000313" key="2">
    <source>
        <dbReference type="EMBL" id="KAF0520322.1"/>
    </source>
</evidence>
<dbReference type="EMBL" id="WTPW01000354">
    <property type="protein sequence ID" value="KAF0520322.1"/>
    <property type="molecule type" value="Genomic_DNA"/>
</dbReference>
<sequence length="177" mass="20039">MDMTINSNVTHHGENKENYYPSSSTSSRNVSGGLLRQAQKVRQTRSQVHSRQPLLEIPNVSGCIATTTPQVLNNRSLTQVGSHVIRVSHEFIEQRSTGRISFNRHNNDVRHSFRQRDNQKDFNHGGLTAESDSLIENDIIMESNSLCPQNMEIDIINFDDSQDMDVVSSLSQQNPYL</sequence>
<organism evidence="2 3">
    <name type="scientific">Gigaspora margarita</name>
    <dbReference type="NCBI Taxonomy" id="4874"/>
    <lineage>
        <taxon>Eukaryota</taxon>
        <taxon>Fungi</taxon>
        <taxon>Fungi incertae sedis</taxon>
        <taxon>Mucoromycota</taxon>
        <taxon>Glomeromycotina</taxon>
        <taxon>Glomeromycetes</taxon>
        <taxon>Diversisporales</taxon>
        <taxon>Gigasporaceae</taxon>
        <taxon>Gigaspora</taxon>
    </lineage>
</organism>
<feature type="compositionally biased region" description="Polar residues" evidence="1">
    <location>
        <begin position="1"/>
        <end position="10"/>
    </location>
</feature>
<name>A0A8H4EMY1_GIGMA</name>
<dbReference type="Proteomes" id="UP000439903">
    <property type="component" value="Unassembled WGS sequence"/>
</dbReference>
<gene>
    <name evidence="2" type="ORF">F8M41_016374</name>
</gene>
<keyword evidence="3" id="KW-1185">Reference proteome</keyword>
<dbReference type="AlphaFoldDB" id="A0A8H4EMY1"/>
<evidence type="ECO:0000313" key="3">
    <source>
        <dbReference type="Proteomes" id="UP000439903"/>
    </source>
</evidence>
<dbReference type="OrthoDB" id="2369290at2759"/>
<evidence type="ECO:0000256" key="1">
    <source>
        <dbReference type="SAM" id="MobiDB-lite"/>
    </source>
</evidence>
<accession>A0A8H4EMY1</accession>
<protein>
    <submittedName>
        <fullName evidence="2">Uncharacterized protein</fullName>
    </submittedName>
</protein>
<proteinExistence type="predicted"/>
<comment type="caution">
    <text evidence="2">The sequence shown here is derived from an EMBL/GenBank/DDBJ whole genome shotgun (WGS) entry which is preliminary data.</text>
</comment>
<reference evidence="2 3" key="1">
    <citation type="journal article" date="2019" name="Environ. Microbiol.">
        <title>At the nexus of three kingdoms: the genome of the mycorrhizal fungus Gigaspora margarita provides insights into plant, endobacterial and fungal interactions.</title>
        <authorList>
            <person name="Venice F."/>
            <person name="Ghignone S."/>
            <person name="Salvioli di Fossalunga A."/>
            <person name="Amselem J."/>
            <person name="Novero M."/>
            <person name="Xianan X."/>
            <person name="Sedzielewska Toro K."/>
            <person name="Morin E."/>
            <person name="Lipzen A."/>
            <person name="Grigoriev I.V."/>
            <person name="Henrissat B."/>
            <person name="Martin F.M."/>
            <person name="Bonfante P."/>
        </authorList>
    </citation>
    <scope>NUCLEOTIDE SEQUENCE [LARGE SCALE GENOMIC DNA]</scope>
    <source>
        <strain evidence="2 3">BEG34</strain>
    </source>
</reference>